<sequence length="231" mass="27367">MSRSFGIVEQKIEESEFFLSKITESLEEERVYDEAQFYLSAFASCTRSITFTIQASISDISGFDKWYKSQQEKLKLNKLARFFLEARNLSQKIGYYLIGGGSSYTDENGDSKMHYYFQTFQNSNQLSYVPEEDVLTCCVDYFKTLLIVVMDCYKEFGKLIDPEKFFTIENLRETNKTIEDFEEQAGYPRGWTNIPNFTTQQRVDLIRRHHPMPKIDWIFEKYFDTNRYGEK</sequence>
<dbReference type="Proteomes" id="UP000265926">
    <property type="component" value="Unassembled WGS sequence"/>
</dbReference>
<comment type="caution">
    <text evidence="1">The sequence shown here is derived from an EMBL/GenBank/DDBJ whole genome shotgun (WGS) entry which is preliminary data.</text>
</comment>
<proteinExistence type="predicted"/>
<accession>A0A399STE3</accession>
<evidence type="ECO:0000313" key="1">
    <source>
        <dbReference type="EMBL" id="RIJ45227.1"/>
    </source>
</evidence>
<dbReference type="OrthoDB" id="7066515at2"/>
<name>A0A399STE3_9BACT</name>
<evidence type="ECO:0000313" key="2">
    <source>
        <dbReference type="Proteomes" id="UP000265926"/>
    </source>
</evidence>
<dbReference type="RefSeq" id="WP_119440462.1">
    <property type="nucleotide sequence ID" value="NZ_QWGR01000050.1"/>
</dbReference>
<dbReference type="EMBL" id="QWGR01000050">
    <property type="protein sequence ID" value="RIJ45227.1"/>
    <property type="molecule type" value="Genomic_DNA"/>
</dbReference>
<organism evidence="1 2">
    <name type="scientific">Maribellus luteus</name>
    <dbReference type="NCBI Taxonomy" id="2305463"/>
    <lineage>
        <taxon>Bacteria</taxon>
        <taxon>Pseudomonadati</taxon>
        <taxon>Bacteroidota</taxon>
        <taxon>Bacteroidia</taxon>
        <taxon>Marinilabiliales</taxon>
        <taxon>Prolixibacteraceae</taxon>
        <taxon>Maribellus</taxon>
    </lineage>
</organism>
<keyword evidence="2" id="KW-1185">Reference proteome</keyword>
<reference evidence="1 2" key="1">
    <citation type="submission" date="2018-08" db="EMBL/GenBank/DDBJ databases">
        <title>Pallidiluteibacterium maritimus gen. nov., sp. nov., isolated from coastal sediment.</title>
        <authorList>
            <person name="Zhou L.Y."/>
        </authorList>
    </citation>
    <scope>NUCLEOTIDE SEQUENCE [LARGE SCALE GENOMIC DNA]</scope>
    <source>
        <strain evidence="1 2">XSD2</strain>
    </source>
</reference>
<dbReference type="AlphaFoldDB" id="A0A399STE3"/>
<gene>
    <name evidence="1" type="ORF">D1614_23625</name>
</gene>
<protein>
    <submittedName>
        <fullName evidence="1">Uncharacterized protein</fullName>
    </submittedName>
</protein>